<evidence type="ECO:0000313" key="1">
    <source>
        <dbReference type="EMBL" id="DAE16540.1"/>
    </source>
</evidence>
<sequence length="355" mass="39630">MPSPENPVPIESVGDKGTIKTEVLGGNLIDISLFKDEEINGVSGKKTEDGGYRLLGKTEVGEYFVGTDVNLNLSPGHYHISDKNITPSNNFRLLIRIVDAKKKTQYYSNGSFEIKEGDTVECYFQVEPNQTVDITLYPMLNAGKEKIHYEPYRKPQSLTLSAPNGLPGIKVDSGGNYTDKDGQQWISDEIDLGRGKYVQRIEHYTSNGHENMGVVTFNRFFCTLGSVGLGNCIDAYDKANSMCENLKSVSLLDLKNQEKNIAVNDTNFYVRLNETTTMEDVISLLTEGIKFSYILKTPIERNLTHEEIAAYKALHTNYPTTTVLNDENADMELTYTVDTQSYVDTKIAEIGKAIL</sequence>
<name>A0A8S5QDD0_9CAUD</name>
<proteinExistence type="predicted"/>
<protein>
    <submittedName>
        <fullName evidence="1">Uncharacterized protein</fullName>
    </submittedName>
</protein>
<dbReference type="EMBL" id="BK015626">
    <property type="protein sequence ID" value="DAE16540.1"/>
    <property type="molecule type" value="Genomic_DNA"/>
</dbReference>
<reference evidence="1" key="1">
    <citation type="journal article" date="2021" name="Proc. Natl. Acad. Sci. U.S.A.">
        <title>A Catalog of Tens of Thousands of Viruses from Human Metagenomes Reveals Hidden Associations with Chronic Diseases.</title>
        <authorList>
            <person name="Tisza M.J."/>
            <person name="Buck C.B."/>
        </authorList>
    </citation>
    <scope>NUCLEOTIDE SEQUENCE</scope>
    <source>
        <strain evidence="1">CtqBH20</strain>
    </source>
</reference>
<organism evidence="1">
    <name type="scientific">Siphoviridae sp. ctqBH20</name>
    <dbReference type="NCBI Taxonomy" id="2825680"/>
    <lineage>
        <taxon>Viruses</taxon>
        <taxon>Duplodnaviria</taxon>
        <taxon>Heunggongvirae</taxon>
        <taxon>Uroviricota</taxon>
        <taxon>Caudoviricetes</taxon>
    </lineage>
</organism>
<accession>A0A8S5QDD0</accession>